<feature type="compositionally biased region" description="Low complexity" evidence="1">
    <location>
        <begin position="405"/>
        <end position="416"/>
    </location>
</feature>
<accession>A0AAV5RV03</accession>
<comment type="caution">
    <text evidence="3">The sequence shown here is derived from an EMBL/GenBank/DDBJ whole genome shotgun (WGS) entry which is preliminary data.</text>
</comment>
<feature type="compositionally biased region" description="Polar residues" evidence="1">
    <location>
        <begin position="579"/>
        <end position="590"/>
    </location>
</feature>
<organism evidence="3 4">
    <name type="scientific">Maudiozyma humilis</name>
    <name type="common">Sour dough yeast</name>
    <name type="synonym">Kazachstania humilis</name>
    <dbReference type="NCBI Taxonomy" id="51915"/>
    <lineage>
        <taxon>Eukaryota</taxon>
        <taxon>Fungi</taxon>
        <taxon>Dikarya</taxon>
        <taxon>Ascomycota</taxon>
        <taxon>Saccharomycotina</taxon>
        <taxon>Saccharomycetes</taxon>
        <taxon>Saccharomycetales</taxon>
        <taxon>Saccharomycetaceae</taxon>
        <taxon>Maudiozyma</taxon>
    </lineage>
</organism>
<reference evidence="3 4" key="1">
    <citation type="journal article" date="2023" name="Elife">
        <title>Identification of key yeast species and microbe-microbe interactions impacting larval growth of Drosophila in the wild.</title>
        <authorList>
            <person name="Mure A."/>
            <person name="Sugiura Y."/>
            <person name="Maeda R."/>
            <person name="Honda K."/>
            <person name="Sakurai N."/>
            <person name="Takahashi Y."/>
            <person name="Watada M."/>
            <person name="Katoh T."/>
            <person name="Gotoh A."/>
            <person name="Gotoh Y."/>
            <person name="Taniguchi I."/>
            <person name="Nakamura K."/>
            <person name="Hayashi T."/>
            <person name="Katayama T."/>
            <person name="Uemura T."/>
            <person name="Hattori Y."/>
        </authorList>
    </citation>
    <scope>NUCLEOTIDE SEQUENCE [LARGE SCALE GENOMIC DNA]</scope>
    <source>
        <strain evidence="3 4">KH-74</strain>
    </source>
</reference>
<feature type="region of interest" description="Disordered" evidence="1">
    <location>
        <begin position="296"/>
        <end position="461"/>
    </location>
</feature>
<feature type="signal peptide" evidence="2">
    <location>
        <begin position="1"/>
        <end position="19"/>
    </location>
</feature>
<gene>
    <name evidence="3" type="ORF">DAKH74_009800</name>
</gene>
<feature type="compositionally biased region" description="Low complexity" evidence="1">
    <location>
        <begin position="424"/>
        <end position="442"/>
    </location>
</feature>
<feature type="chain" id="PRO_5043966500" evidence="2">
    <location>
        <begin position="20"/>
        <end position="714"/>
    </location>
</feature>
<evidence type="ECO:0000256" key="1">
    <source>
        <dbReference type="SAM" id="MobiDB-lite"/>
    </source>
</evidence>
<feature type="compositionally biased region" description="Polar residues" evidence="1">
    <location>
        <begin position="325"/>
        <end position="401"/>
    </location>
</feature>
<feature type="compositionally biased region" description="Low complexity" evidence="1">
    <location>
        <begin position="450"/>
        <end position="461"/>
    </location>
</feature>
<evidence type="ECO:0000313" key="3">
    <source>
        <dbReference type="EMBL" id="GMM54364.1"/>
    </source>
</evidence>
<protein>
    <submittedName>
        <fullName evidence="3">Uncharacterized protein</fullName>
    </submittedName>
</protein>
<dbReference type="AlphaFoldDB" id="A0AAV5RV03"/>
<feature type="region of interest" description="Disordered" evidence="1">
    <location>
        <begin position="564"/>
        <end position="599"/>
    </location>
</feature>
<feature type="compositionally biased region" description="Low complexity" evidence="1">
    <location>
        <begin position="308"/>
        <end position="320"/>
    </location>
</feature>
<dbReference type="Proteomes" id="UP001377567">
    <property type="component" value="Unassembled WGS sequence"/>
</dbReference>
<keyword evidence="4" id="KW-1185">Reference proteome</keyword>
<evidence type="ECO:0000313" key="4">
    <source>
        <dbReference type="Proteomes" id="UP001377567"/>
    </source>
</evidence>
<sequence length="714" mass="77351">MKLYDITLLCLSLSNIVFAAITTHEIGPTNFKPGLHARFYEAVIPAESGPWGNEEYFRDQEYIQDGNLLGQIDGIPTATVSYHRHYNDFVHGFYIDPDEDKQIVMELRGYFKLRQKESGAIKWVAPFINLCGKDAVRDTAAFLRLHPDIGLYDVTSDTMCEFESKEITSLDYIYVGGYADEGTGWFQYKYQGDRWYPFMLAIVIGGDALDGEFQIFSEGAFRALDPDQLMYNPDEDYPYFDDMRRTYNAADGLTALERCPHYDADNSLPPQIAPPYSTIEFSCSTSISSIVSSSETSLISSDPIVEPTSSDSIVESTSSDPIVEPTSSGPIVEPTSSDPIVEPTSSDPIVEPTSSDPIVEPTSSDPIVEPTSSDPIVEPTSSDPIIEPTSSDLIVEPTSSDPMVETTSQMETSSTSKDPWYSQEPTDTLPYTTTTDEYVTTSETEKSDDFTASQTSTQSSADVVITSETAPATTTDVKPTSSTMSEETPLSFISDISTATIIETTTTTVIENTSSGFLTDVLSTPLEPDTTVHLPTTTTQFVTATDTTKTVDGGANEETTNVQNASTSTIGTGEVSATEPLSTASDQSEGGNDPETIIPEPTRTTTVLEAVTQDPTGFDKSHRQTTTVLLPGADTNSVISSVHTTNHAVSDIITHATTTDKDAVTQSTSSLLLYSTVTTGKSDIPVSLEGFEGQASTYDAWTTMWAFVLAIAVL</sequence>
<keyword evidence="2" id="KW-0732">Signal</keyword>
<proteinExistence type="predicted"/>
<evidence type="ECO:0000256" key="2">
    <source>
        <dbReference type="SAM" id="SignalP"/>
    </source>
</evidence>
<name>A0AAV5RV03_MAUHU</name>
<dbReference type="EMBL" id="BTGD01000001">
    <property type="protein sequence ID" value="GMM54364.1"/>
    <property type="molecule type" value="Genomic_DNA"/>
</dbReference>